<protein>
    <recommendedName>
        <fullName evidence="3">Protein kinase domain-containing protein</fullName>
    </recommendedName>
</protein>
<evidence type="ECO:0000313" key="2">
    <source>
        <dbReference type="Proteomes" id="UP000612055"/>
    </source>
</evidence>
<dbReference type="AlphaFoldDB" id="A0A836BNT1"/>
<keyword evidence="2" id="KW-1185">Reference proteome</keyword>
<proteinExistence type="predicted"/>
<comment type="caution">
    <text evidence="1">The sequence shown here is derived from an EMBL/GenBank/DDBJ whole genome shotgun (WGS) entry which is preliminary data.</text>
</comment>
<organism evidence="1 2">
    <name type="scientific">Edaphochlamys debaryana</name>
    <dbReference type="NCBI Taxonomy" id="47281"/>
    <lineage>
        <taxon>Eukaryota</taxon>
        <taxon>Viridiplantae</taxon>
        <taxon>Chlorophyta</taxon>
        <taxon>core chlorophytes</taxon>
        <taxon>Chlorophyceae</taxon>
        <taxon>CS clade</taxon>
        <taxon>Chlamydomonadales</taxon>
        <taxon>Chlamydomonadales incertae sedis</taxon>
        <taxon>Edaphochlamys</taxon>
    </lineage>
</organism>
<dbReference type="InterPro" id="IPR011009">
    <property type="entry name" value="Kinase-like_dom_sf"/>
</dbReference>
<dbReference type="OrthoDB" id="542579at2759"/>
<dbReference type="Proteomes" id="UP000612055">
    <property type="component" value="Unassembled WGS sequence"/>
</dbReference>
<evidence type="ECO:0000313" key="1">
    <source>
        <dbReference type="EMBL" id="KAG2483325.1"/>
    </source>
</evidence>
<dbReference type="SUPFAM" id="SSF56112">
    <property type="entry name" value="Protein kinase-like (PK-like)"/>
    <property type="match status" value="1"/>
</dbReference>
<gene>
    <name evidence="1" type="ORF">HYH03_017773</name>
</gene>
<sequence>MQLQEALAHLGQGGLSAAKEHSLHKDILYLNQLKALLLKEQTALVKQQELQLEIQLLLLQQGAVQQRSAEAVAGVPSALTAVTIDAQPSDLAVMVDWHRYAYNPAASGLEHAAYFGFRPKATLPANIAPELVSPAFGLIVEAAAGPATPPPDLGSQTDLLCAVHELLDLGSSLHRNPAELPYQFCIWHTSTLQAGLLPPPPLSTNSLNQDMNSICCDGSEFAVSLLECKSDVGSGQALVQALRRYQLHYKDGELWRNRVACRSDPLPAVVLLLEGPRLSFHAVWTLYQNRVAYAPLTPSYYLADEGRNTGTVWSLMAVLAAYKRAVEELSSLNNARANDDPGLRRAADMRTAAHMTDNSGGGMAARPCTLPYSVLDESLQLYEIAFRGQGLLYEARQRLGGQEQRVLVKFVEGRYGAEVHEAWHEAGVAPKLYDVRAVPYSSYTMVVMERLDEQEGWKPLSSVLRGGGEPLRQAVRDALRRAHAAPLPNGGRGVHGDMRGPNIMVRPLSGGSAWLVRFMLNPGAGAAAVAT</sequence>
<dbReference type="EMBL" id="JAEHOE010000180">
    <property type="protein sequence ID" value="KAG2483325.1"/>
    <property type="molecule type" value="Genomic_DNA"/>
</dbReference>
<reference evidence="1" key="1">
    <citation type="journal article" date="2020" name="bioRxiv">
        <title>Comparative genomics of Chlamydomonas.</title>
        <authorList>
            <person name="Craig R.J."/>
            <person name="Hasan A.R."/>
            <person name="Ness R.W."/>
            <person name="Keightley P.D."/>
        </authorList>
    </citation>
    <scope>NUCLEOTIDE SEQUENCE</scope>
    <source>
        <strain evidence="1">CCAP 11/70</strain>
    </source>
</reference>
<name>A0A836BNT1_9CHLO</name>
<accession>A0A836BNT1</accession>
<evidence type="ECO:0008006" key="3">
    <source>
        <dbReference type="Google" id="ProtNLM"/>
    </source>
</evidence>